<comment type="pathway">
    <text evidence="4">Amino-acid biosynthesis; L-methionine biosynthesis via salvage pathway; S-methyl-5-thio-alpha-D-ribose 1-phosphate from S-methyl-5'-thioadenosine (phosphorylase route): step 1/1.</text>
</comment>
<dbReference type="PROSITE" id="PS01240">
    <property type="entry name" value="PNP_MTAP_2"/>
    <property type="match status" value="1"/>
</dbReference>
<dbReference type="OrthoDB" id="1523230at2"/>
<comment type="catalytic activity">
    <reaction evidence="4">
        <text>S-methyl-5'-thioadenosine + phosphate = 5-(methylsulfanyl)-alpha-D-ribose 1-phosphate + adenine</text>
        <dbReference type="Rhea" id="RHEA:11852"/>
        <dbReference type="ChEBI" id="CHEBI:16708"/>
        <dbReference type="ChEBI" id="CHEBI:17509"/>
        <dbReference type="ChEBI" id="CHEBI:43474"/>
        <dbReference type="ChEBI" id="CHEBI:58533"/>
        <dbReference type="EC" id="2.4.2.28"/>
    </reaction>
</comment>
<dbReference type="EC" id="2.4.2.28" evidence="4"/>
<evidence type="ECO:0000313" key="7">
    <source>
        <dbReference type="Proteomes" id="UP000256388"/>
    </source>
</evidence>
<feature type="binding site" evidence="4">
    <location>
        <begin position="210"/>
        <end position="212"/>
    </location>
    <ligand>
        <name>substrate</name>
    </ligand>
</feature>
<dbReference type="PANTHER" id="PTHR42679:SF2">
    <property type="entry name" value="S-METHYL-5'-THIOADENOSINE PHOSPHORYLASE"/>
    <property type="match status" value="1"/>
</dbReference>
<dbReference type="AlphaFoldDB" id="A0A347ZSB4"/>
<dbReference type="NCBIfam" id="TIGR01694">
    <property type="entry name" value="MTAP"/>
    <property type="match status" value="1"/>
</dbReference>
<reference evidence="6 7" key="1">
    <citation type="submission" date="2018-08" db="EMBL/GenBank/DDBJ databases">
        <title>Genomic Encyclopedia of Type Strains, Phase IV (KMG-IV): sequencing the most valuable type-strain genomes for metagenomic binning, comparative biology and taxonomic classification.</title>
        <authorList>
            <person name="Goeker M."/>
        </authorList>
    </citation>
    <scope>NUCLEOTIDE SEQUENCE [LARGE SCALE GENOMIC DNA]</scope>
    <source>
        <strain evidence="6 7">DSM 23923</strain>
    </source>
</reference>
<dbReference type="SUPFAM" id="SSF53167">
    <property type="entry name" value="Purine and uridine phosphorylases"/>
    <property type="match status" value="1"/>
</dbReference>
<evidence type="ECO:0000256" key="3">
    <source>
        <dbReference type="ARBA" id="ARBA00022726"/>
    </source>
</evidence>
<sequence length="288" mass="31872">MENKPVLAVIGGSGLYNFPALKNTQSLEIETPFGMPSSPIITGDLSGRKVAFLARHGIGHVYLPSEVNYRANIYALKSLGVNRIVSISACGSLREDYSPGHIVIPSQLVDLTHKRERSFFGNGIVAHIGSADPYCEKLSNMAYTALLDSGATIHKGGTYITIEGPRFSTKAESNLYREWGMSIIGMTACPEAMLAREAEICYTTMAHVTDYDVWHVSEEPVTVEMVVRVLQKNTQIAQESIQRMVEMLPEENDCNICPHLLNNAIMTQPDKISPQVRKKLDILINKYI</sequence>
<proteinExistence type="inferred from homology"/>
<dbReference type="Proteomes" id="UP000256388">
    <property type="component" value="Unassembled WGS sequence"/>
</dbReference>
<dbReference type="EMBL" id="QUMS01000001">
    <property type="protein sequence ID" value="REG11238.1"/>
    <property type="molecule type" value="Genomic_DNA"/>
</dbReference>
<evidence type="ECO:0000256" key="2">
    <source>
        <dbReference type="ARBA" id="ARBA00022679"/>
    </source>
</evidence>
<dbReference type="GO" id="GO:0017061">
    <property type="term" value="F:S-methyl-5-thioadenosine phosphorylase activity"/>
    <property type="evidence" value="ECO:0007669"/>
    <property type="project" value="UniProtKB-UniRule"/>
</dbReference>
<dbReference type="Gene3D" id="3.40.50.1580">
    <property type="entry name" value="Nucleoside phosphorylase domain"/>
    <property type="match status" value="1"/>
</dbReference>
<dbReference type="HAMAP" id="MF_01963">
    <property type="entry name" value="MTAP"/>
    <property type="match status" value="1"/>
</dbReference>
<evidence type="ECO:0000313" key="6">
    <source>
        <dbReference type="EMBL" id="REG11238.1"/>
    </source>
</evidence>
<dbReference type="InterPro" id="IPR010044">
    <property type="entry name" value="MTAP"/>
</dbReference>
<comment type="similarity">
    <text evidence="4">Belongs to the PNP/MTAP phosphorylase family. MTAP subfamily.</text>
</comment>
<dbReference type="PANTHER" id="PTHR42679">
    <property type="entry name" value="S-METHYL-5'-THIOADENOSINE PHOSPHORYLASE"/>
    <property type="match status" value="1"/>
</dbReference>
<dbReference type="InterPro" id="IPR000845">
    <property type="entry name" value="Nucleoside_phosphorylase_d"/>
</dbReference>
<evidence type="ECO:0000259" key="5">
    <source>
        <dbReference type="Pfam" id="PF01048"/>
    </source>
</evidence>
<dbReference type="GO" id="GO:0019509">
    <property type="term" value="P:L-methionine salvage from methylthioadenosine"/>
    <property type="evidence" value="ECO:0007669"/>
    <property type="project" value="UniProtKB-UniRule"/>
</dbReference>
<comment type="caution">
    <text evidence="6">The sequence shown here is derived from an EMBL/GenBank/DDBJ whole genome shotgun (WGS) entry which is preliminary data.</text>
</comment>
<feature type="binding site" evidence="4">
    <location>
        <position position="186"/>
    </location>
    <ligand>
        <name>substrate</name>
    </ligand>
</feature>
<dbReference type="RefSeq" id="WP_116224375.1">
    <property type="nucleotide sequence ID" value="NZ_AP018437.1"/>
</dbReference>
<dbReference type="CDD" id="cd09010">
    <property type="entry name" value="MTAP_SsMTAPII_like_MTIP"/>
    <property type="match status" value="1"/>
</dbReference>
<accession>A0A347ZSB4</accession>
<feature type="site" description="Important for substrate specificity" evidence="4">
    <location>
        <position position="168"/>
    </location>
</feature>
<evidence type="ECO:0000256" key="4">
    <source>
        <dbReference type="HAMAP-Rule" id="MF_01963"/>
    </source>
</evidence>
<dbReference type="Pfam" id="PF01048">
    <property type="entry name" value="PNP_UDP_1"/>
    <property type="match status" value="1"/>
</dbReference>
<organism evidence="6 7">
    <name type="scientific">Pelolinea submarina</name>
    <dbReference type="NCBI Taxonomy" id="913107"/>
    <lineage>
        <taxon>Bacteria</taxon>
        <taxon>Bacillati</taxon>
        <taxon>Chloroflexota</taxon>
        <taxon>Anaerolineae</taxon>
        <taxon>Anaerolineales</taxon>
        <taxon>Anaerolineaceae</taxon>
        <taxon>Pelolinea</taxon>
    </lineage>
</organism>
<feature type="binding site" evidence="4">
    <location>
        <begin position="55"/>
        <end position="56"/>
    </location>
    <ligand>
        <name>phosphate</name>
        <dbReference type="ChEBI" id="CHEBI:43474"/>
    </ligand>
</feature>
<keyword evidence="3 4" id="KW-0660">Purine salvage</keyword>
<dbReference type="NCBIfam" id="NF006599">
    <property type="entry name" value="PRK09136.1"/>
    <property type="match status" value="1"/>
</dbReference>
<comment type="function">
    <text evidence="4">Catalyzes the reversible phosphorylation of S-methyl-5'-thioadenosine (MTA) to adenine and 5-methylthioribose-1-phosphate. Involved in the breakdown of MTA, a major by-product of polyamine biosynthesis. Responsible for the first step in the methionine salvage pathway after MTA has been generated from S-adenosylmethionine. Has broad substrate specificity with 6-aminopurine nucleosides as preferred substrates.</text>
</comment>
<evidence type="ECO:0000256" key="1">
    <source>
        <dbReference type="ARBA" id="ARBA00022676"/>
    </source>
</evidence>
<dbReference type="GO" id="GO:0005829">
    <property type="term" value="C:cytosol"/>
    <property type="evidence" value="ECO:0007669"/>
    <property type="project" value="TreeGrafter"/>
</dbReference>
<dbReference type="GO" id="GO:0006166">
    <property type="term" value="P:purine ribonucleoside salvage"/>
    <property type="evidence" value="ECO:0007669"/>
    <property type="project" value="UniProtKB-KW"/>
</dbReference>
<keyword evidence="7" id="KW-1185">Reference proteome</keyword>
<feature type="binding site" evidence="4">
    <location>
        <position position="13"/>
    </location>
    <ligand>
        <name>phosphate</name>
        <dbReference type="ChEBI" id="CHEBI:43474"/>
    </ligand>
</feature>
<comment type="subunit">
    <text evidence="4">Homohexamer. Dimer of a homotrimer.</text>
</comment>
<name>A0A347ZSB4_9CHLR</name>
<dbReference type="InterPro" id="IPR035994">
    <property type="entry name" value="Nucleoside_phosphorylase_sf"/>
</dbReference>
<feature type="site" description="Important for substrate specificity" evidence="4">
    <location>
        <position position="223"/>
    </location>
</feature>
<feature type="binding site" evidence="4">
    <location>
        <position position="187"/>
    </location>
    <ligand>
        <name>phosphate</name>
        <dbReference type="ChEBI" id="CHEBI:43474"/>
    </ligand>
</feature>
<gene>
    <name evidence="4" type="primary">mtnP</name>
    <name evidence="6" type="ORF">DFR64_1116</name>
</gene>
<keyword evidence="1 4" id="KW-0328">Glycosyltransferase</keyword>
<dbReference type="FunFam" id="3.40.50.1580:FF:000012">
    <property type="entry name" value="Probable 6-oxopurine nucleoside phosphorylase"/>
    <property type="match status" value="1"/>
</dbReference>
<feature type="domain" description="Nucleoside phosphorylase" evidence="5">
    <location>
        <begin position="7"/>
        <end position="245"/>
    </location>
</feature>
<keyword evidence="2 4" id="KW-0808">Transferase</keyword>
<protein>
    <recommendedName>
        <fullName evidence="4">S-methyl-5'-thioadenosine phosphorylase</fullName>
        <ecNumber evidence="4">2.4.2.28</ecNumber>
    </recommendedName>
    <alternativeName>
        <fullName evidence="4">5'-methylthioadenosine phosphorylase</fullName>
        <shortName evidence="4">MTA phosphorylase</shortName>
        <shortName evidence="4">MTAP</shortName>
    </alternativeName>
</protein>
<dbReference type="InterPro" id="IPR018099">
    <property type="entry name" value="Purine_phosphorylase-2_CS"/>
</dbReference>
<feature type="binding site" evidence="4">
    <location>
        <begin position="88"/>
        <end position="89"/>
    </location>
    <ligand>
        <name>phosphate</name>
        <dbReference type="ChEBI" id="CHEBI:43474"/>
    </ligand>
</feature>
<dbReference type="UniPathway" id="UPA00904">
    <property type="reaction ID" value="UER00873"/>
</dbReference>